<dbReference type="InterPro" id="IPR003650">
    <property type="entry name" value="Orange_dom"/>
</dbReference>
<sequence>MANPSKLNPHDRHDDYTSESYLRRIKAEIRKTNKPIMEKKRRARINNYLNDLKSLLLDAMKKDPVRHSKLEKADILDLTVKHLQDVERRRLNVAMAVDPTVPEKFANGYRECIDEIGKYFDSLGSVDEGLKARVRKHLESCLTFQPGKPFPVGAMAATVGGMPFGAFAGVPLQSPDDINNNSSGSSNGLLNRTFANNLSLMFPGGIPFPTGDTSTMPFHPFPFFGPLRGTTLPHPSFLGQVQDPPSSVHRPSGKESPDRSPSALSVPSPPASPTAGDDGTGTTLRTPLGKTGTQSDHNMERLLSIFPTPPSPEEQPSRSRLGKLGHQFSSSPFVPTVRTRPVVTSEEDISMEQAGDEEEEADVGLEEEEGSNEKGESSQGQERKDSVDDGKDNPNGEMWRPW</sequence>
<dbReference type="VEuPathDB" id="VectorBase:AEPI002546"/>
<dbReference type="Pfam" id="PF00010">
    <property type="entry name" value="HLH"/>
    <property type="match status" value="1"/>
</dbReference>
<feature type="compositionally biased region" description="Low complexity" evidence="7">
    <location>
        <begin position="334"/>
        <end position="344"/>
    </location>
</feature>
<dbReference type="CDD" id="cd18913">
    <property type="entry name" value="bHLH-O_hairy_like"/>
    <property type="match status" value="1"/>
</dbReference>
<evidence type="ECO:0000256" key="7">
    <source>
        <dbReference type="SAM" id="MobiDB-lite"/>
    </source>
</evidence>
<keyword evidence="6" id="KW-0539">Nucleus</keyword>
<feature type="domain" description="BHLH" evidence="8">
    <location>
        <begin position="29"/>
        <end position="86"/>
    </location>
</feature>
<dbReference type="PANTHER" id="PTHR10985">
    <property type="entry name" value="BASIC HELIX-LOOP-HELIX TRANSCRIPTION FACTOR, HES-RELATED"/>
    <property type="match status" value="1"/>
</dbReference>
<reference evidence="10" key="2">
    <citation type="submission" date="2020-05" db="UniProtKB">
        <authorList>
            <consortium name="EnsemblMetazoa"/>
        </authorList>
    </citation>
    <scope>IDENTIFICATION</scope>
    <source>
        <strain evidence="10">Epiroticus2</strain>
    </source>
</reference>
<name>A0A182P6J8_9DIPT</name>
<feature type="domain" description="Orange" evidence="9">
    <location>
        <begin position="105"/>
        <end position="138"/>
    </location>
</feature>
<keyword evidence="11" id="KW-1185">Reference proteome</keyword>
<keyword evidence="5" id="KW-0804">Transcription</keyword>
<dbReference type="SUPFAM" id="SSF158457">
    <property type="entry name" value="Orange domain-like"/>
    <property type="match status" value="1"/>
</dbReference>
<dbReference type="SMART" id="SM00511">
    <property type="entry name" value="ORANGE"/>
    <property type="match status" value="1"/>
</dbReference>
<evidence type="ECO:0000313" key="11">
    <source>
        <dbReference type="Proteomes" id="UP000075885"/>
    </source>
</evidence>
<evidence type="ECO:0000256" key="6">
    <source>
        <dbReference type="ARBA" id="ARBA00023242"/>
    </source>
</evidence>
<dbReference type="PROSITE" id="PS50888">
    <property type="entry name" value="BHLH"/>
    <property type="match status" value="1"/>
</dbReference>
<feature type="compositionally biased region" description="Basic and acidic residues" evidence="7">
    <location>
        <begin position="371"/>
        <end position="394"/>
    </location>
</feature>
<dbReference type="Gene3D" id="6.10.250.980">
    <property type="match status" value="1"/>
</dbReference>
<dbReference type="FunFam" id="4.10.280.10:FF:000009">
    <property type="entry name" value="Transcription factor HES-1"/>
    <property type="match status" value="1"/>
</dbReference>
<dbReference type="STRING" id="199890.A0A182P6J8"/>
<feature type="region of interest" description="Disordered" evidence="7">
    <location>
        <begin position="232"/>
        <end position="402"/>
    </location>
</feature>
<proteinExistence type="predicted"/>
<evidence type="ECO:0008006" key="12">
    <source>
        <dbReference type="Google" id="ProtNLM"/>
    </source>
</evidence>
<dbReference type="InterPro" id="IPR050370">
    <property type="entry name" value="HES_HEY"/>
</dbReference>
<dbReference type="SUPFAM" id="SSF47459">
    <property type="entry name" value="HLH, helix-loop-helix DNA-binding domain"/>
    <property type="match status" value="1"/>
</dbReference>
<dbReference type="InterPro" id="IPR011598">
    <property type="entry name" value="bHLH_dom"/>
</dbReference>
<dbReference type="AlphaFoldDB" id="A0A182P6J8"/>
<dbReference type="GO" id="GO:1990837">
    <property type="term" value="F:sequence-specific double-stranded DNA binding"/>
    <property type="evidence" value="ECO:0007669"/>
    <property type="project" value="UniProtKB-ARBA"/>
</dbReference>
<keyword evidence="2" id="KW-0217">Developmental protein</keyword>
<evidence type="ECO:0000259" key="8">
    <source>
        <dbReference type="PROSITE" id="PS50888"/>
    </source>
</evidence>
<dbReference type="EnsemblMetazoa" id="AEPI002546-RA">
    <property type="protein sequence ID" value="AEPI002546-PA"/>
    <property type="gene ID" value="AEPI002546"/>
</dbReference>
<organism evidence="10 11">
    <name type="scientific">Anopheles epiroticus</name>
    <dbReference type="NCBI Taxonomy" id="199890"/>
    <lineage>
        <taxon>Eukaryota</taxon>
        <taxon>Metazoa</taxon>
        <taxon>Ecdysozoa</taxon>
        <taxon>Arthropoda</taxon>
        <taxon>Hexapoda</taxon>
        <taxon>Insecta</taxon>
        <taxon>Pterygota</taxon>
        <taxon>Neoptera</taxon>
        <taxon>Endopterygota</taxon>
        <taxon>Diptera</taxon>
        <taxon>Nematocera</taxon>
        <taxon>Culicoidea</taxon>
        <taxon>Culicidae</taxon>
        <taxon>Anophelinae</taxon>
        <taxon>Anopheles</taxon>
    </lineage>
</organism>
<evidence type="ECO:0000256" key="5">
    <source>
        <dbReference type="ARBA" id="ARBA00023163"/>
    </source>
</evidence>
<dbReference type="GO" id="GO:0006355">
    <property type="term" value="P:regulation of DNA-templated transcription"/>
    <property type="evidence" value="ECO:0007669"/>
    <property type="project" value="InterPro"/>
</dbReference>
<dbReference type="Proteomes" id="UP000075885">
    <property type="component" value="Unassembled WGS sequence"/>
</dbReference>
<evidence type="ECO:0000256" key="1">
    <source>
        <dbReference type="ARBA" id="ARBA00004123"/>
    </source>
</evidence>
<evidence type="ECO:0000256" key="2">
    <source>
        <dbReference type="ARBA" id="ARBA00022473"/>
    </source>
</evidence>
<evidence type="ECO:0000256" key="4">
    <source>
        <dbReference type="ARBA" id="ARBA00023125"/>
    </source>
</evidence>
<evidence type="ECO:0000259" key="9">
    <source>
        <dbReference type="PROSITE" id="PS51054"/>
    </source>
</evidence>
<dbReference type="GO" id="GO:0046983">
    <property type="term" value="F:protein dimerization activity"/>
    <property type="evidence" value="ECO:0007669"/>
    <property type="project" value="InterPro"/>
</dbReference>
<dbReference type="PROSITE" id="PS51054">
    <property type="entry name" value="ORANGE"/>
    <property type="match status" value="1"/>
</dbReference>
<dbReference type="SMART" id="SM00353">
    <property type="entry name" value="HLH"/>
    <property type="match status" value="1"/>
</dbReference>
<dbReference type="GO" id="GO:0005634">
    <property type="term" value="C:nucleus"/>
    <property type="evidence" value="ECO:0007669"/>
    <property type="project" value="UniProtKB-SubCell"/>
</dbReference>
<protein>
    <recommendedName>
        <fullName evidence="12">BHLH domain-containing protein</fullName>
    </recommendedName>
</protein>
<keyword evidence="4" id="KW-0238">DNA-binding</keyword>
<accession>A0A182P6J8</accession>
<evidence type="ECO:0000313" key="10">
    <source>
        <dbReference type="EnsemblMetazoa" id="AEPI002546-PA"/>
    </source>
</evidence>
<reference evidence="11" key="1">
    <citation type="submission" date="2013-03" db="EMBL/GenBank/DDBJ databases">
        <title>The Genome Sequence of Anopheles epiroticus epiroticus2.</title>
        <authorList>
            <consortium name="The Broad Institute Genomics Platform"/>
            <person name="Neafsey D.E."/>
            <person name="Howell P."/>
            <person name="Walker B."/>
            <person name="Young S.K."/>
            <person name="Zeng Q."/>
            <person name="Gargeya S."/>
            <person name="Fitzgerald M."/>
            <person name="Haas B."/>
            <person name="Abouelleil A."/>
            <person name="Allen A.W."/>
            <person name="Alvarado L."/>
            <person name="Arachchi H.M."/>
            <person name="Berlin A.M."/>
            <person name="Chapman S.B."/>
            <person name="Gainer-Dewar J."/>
            <person name="Goldberg J."/>
            <person name="Griggs A."/>
            <person name="Gujja S."/>
            <person name="Hansen M."/>
            <person name="Howarth C."/>
            <person name="Imamovic A."/>
            <person name="Ireland A."/>
            <person name="Larimer J."/>
            <person name="McCowan C."/>
            <person name="Murphy C."/>
            <person name="Pearson M."/>
            <person name="Poon T.W."/>
            <person name="Priest M."/>
            <person name="Roberts A."/>
            <person name="Saif S."/>
            <person name="Shea T."/>
            <person name="Sisk P."/>
            <person name="Sykes S."/>
            <person name="Wortman J."/>
            <person name="Nusbaum C."/>
            <person name="Birren B."/>
        </authorList>
    </citation>
    <scope>NUCLEOTIDE SEQUENCE [LARGE SCALE GENOMIC DNA]</scope>
    <source>
        <strain evidence="11">Epiroticus2</strain>
    </source>
</reference>
<dbReference type="Gene3D" id="4.10.280.10">
    <property type="entry name" value="Helix-loop-helix DNA-binding domain"/>
    <property type="match status" value="1"/>
</dbReference>
<evidence type="ECO:0000256" key="3">
    <source>
        <dbReference type="ARBA" id="ARBA00023015"/>
    </source>
</evidence>
<feature type="compositionally biased region" description="Acidic residues" evidence="7">
    <location>
        <begin position="345"/>
        <end position="370"/>
    </location>
</feature>
<feature type="compositionally biased region" description="Polar residues" evidence="7">
    <location>
        <begin position="280"/>
        <end position="296"/>
    </location>
</feature>
<dbReference type="InterPro" id="IPR036638">
    <property type="entry name" value="HLH_DNA-bd_sf"/>
</dbReference>
<dbReference type="Pfam" id="PF07527">
    <property type="entry name" value="Hairy_orange"/>
    <property type="match status" value="1"/>
</dbReference>
<comment type="subcellular location">
    <subcellularLocation>
        <location evidence="1">Nucleus</location>
    </subcellularLocation>
</comment>
<keyword evidence="3" id="KW-0805">Transcription regulation</keyword>